<evidence type="ECO:0000313" key="5">
    <source>
        <dbReference type="Proteomes" id="UP000677082"/>
    </source>
</evidence>
<proteinExistence type="predicted"/>
<reference evidence="4 5" key="1">
    <citation type="submission" date="2021-03" db="EMBL/GenBank/DDBJ databases">
        <title>Whole genome shotgun sequence of Actinoplanes toevensis NBRC 105298.</title>
        <authorList>
            <person name="Komaki H."/>
            <person name="Tamura T."/>
        </authorList>
    </citation>
    <scope>NUCLEOTIDE SEQUENCE [LARGE SCALE GENOMIC DNA]</scope>
    <source>
        <strain evidence="4 5">NBRC 105298</strain>
    </source>
</reference>
<comment type="caution">
    <text evidence="4">The sequence shown here is derived from an EMBL/GenBank/DDBJ whole genome shotgun (WGS) entry which is preliminary data.</text>
</comment>
<dbReference type="InterPro" id="IPR013783">
    <property type="entry name" value="Ig-like_fold"/>
</dbReference>
<name>A0A919T973_9ACTN</name>
<dbReference type="Gene3D" id="2.60.40.10">
    <property type="entry name" value="Immunoglobulins"/>
    <property type="match status" value="1"/>
</dbReference>
<keyword evidence="2" id="KW-0119">Carbohydrate metabolism</keyword>
<dbReference type="EMBL" id="BOQN01000022">
    <property type="protein sequence ID" value="GIM90014.1"/>
    <property type="molecule type" value="Genomic_DNA"/>
</dbReference>
<dbReference type="Proteomes" id="UP000677082">
    <property type="component" value="Unassembled WGS sequence"/>
</dbReference>
<dbReference type="InterPro" id="IPR036116">
    <property type="entry name" value="FN3_sf"/>
</dbReference>
<dbReference type="GO" id="GO:0000272">
    <property type="term" value="P:polysaccharide catabolic process"/>
    <property type="evidence" value="ECO:0007669"/>
    <property type="project" value="UniProtKB-KW"/>
</dbReference>
<dbReference type="InterPro" id="IPR003961">
    <property type="entry name" value="FN3_dom"/>
</dbReference>
<keyword evidence="1" id="KW-0326">Glycosidase</keyword>
<sequence>MAVVQPAAQAATTIRVDSLTPYQLIKPGPITVSGTTTGSPAGETVRITLDNDPTITVPVVNGRFSGILDTGPLADGVYTIYADVPDGNGYQFSAGTIVYVDEVRDDIVVTSPAPGSTVTSFTDEGLVITGRVAHPDVVPEVTPIVGDKSLYWDNARVAEDGTFRFVVDGRDVAQGPLRIAVLSSNCSDRTTCGALGTSAVTVKATPTAVVTAPKAGQLFGWPTSQVSLGLQVTNPGPADQVSAVIDGKLQVTMQSPLQQSPNRNLYWTQVSVSTPLGQGRHTLHLNAKIRGATVPVPDTTFTIDFAPPTIPVVTAPGTVLATTATVTWSATDEAGPVTYDVRWRTTSAVQATSGYVYPANLKATTATRSAVSLAAGKSYCFSARARDITAKTNDWSTEHCTLSPFDDRWLTVSKAGKRITWTGFYANTATTIPAKGNAAHTGVTATRVGIVARACPTCGSITVTHAGVKLGTVSLKASKPVRTVVWLPTGKQRTGTLTLTAPSGATLDAVYLRR</sequence>
<accession>A0A919T973</accession>
<keyword evidence="5" id="KW-1185">Reference proteome</keyword>
<feature type="domain" description="Fibronectin type-III" evidence="3">
    <location>
        <begin position="307"/>
        <end position="406"/>
    </location>
</feature>
<evidence type="ECO:0000259" key="3">
    <source>
        <dbReference type="PROSITE" id="PS50853"/>
    </source>
</evidence>
<gene>
    <name evidence="4" type="ORF">Ato02nite_018070</name>
</gene>
<dbReference type="GO" id="GO:0016798">
    <property type="term" value="F:hydrolase activity, acting on glycosyl bonds"/>
    <property type="evidence" value="ECO:0007669"/>
    <property type="project" value="UniProtKB-KW"/>
</dbReference>
<evidence type="ECO:0000256" key="2">
    <source>
        <dbReference type="ARBA" id="ARBA00023326"/>
    </source>
</evidence>
<evidence type="ECO:0000256" key="1">
    <source>
        <dbReference type="ARBA" id="ARBA00023295"/>
    </source>
</evidence>
<evidence type="ECO:0000313" key="4">
    <source>
        <dbReference type="EMBL" id="GIM90014.1"/>
    </source>
</evidence>
<dbReference type="AlphaFoldDB" id="A0A919T973"/>
<dbReference type="SUPFAM" id="SSF49265">
    <property type="entry name" value="Fibronectin type III"/>
    <property type="match status" value="1"/>
</dbReference>
<protein>
    <recommendedName>
        <fullName evidence="3">Fibronectin type-III domain-containing protein</fullName>
    </recommendedName>
</protein>
<organism evidence="4 5">
    <name type="scientific">Paractinoplanes toevensis</name>
    <dbReference type="NCBI Taxonomy" id="571911"/>
    <lineage>
        <taxon>Bacteria</taxon>
        <taxon>Bacillati</taxon>
        <taxon>Actinomycetota</taxon>
        <taxon>Actinomycetes</taxon>
        <taxon>Micromonosporales</taxon>
        <taxon>Micromonosporaceae</taxon>
        <taxon>Paractinoplanes</taxon>
    </lineage>
</organism>
<dbReference type="PROSITE" id="PS50853">
    <property type="entry name" value="FN3"/>
    <property type="match status" value="1"/>
</dbReference>
<keyword evidence="2" id="KW-0624">Polysaccharide degradation</keyword>
<keyword evidence="1" id="KW-0378">Hydrolase</keyword>